<dbReference type="EMBL" id="JADNRY010000008">
    <property type="protein sequence ID" value="KAF9075932.1"/>
    <property type="molecule type" value="Genomic_DNA"/>
</dbReference>
<evidence type="ECO:0000313" key="3">
    <source>
        <dbReference type="Proteomes" id="UP000772434"/>
    </source>
</evidence>
<name>A0A9P5UE74_9AGAR</name>
<organism evidence="2 3">
    <name type="scientific">Rhodocollybia butyracea</name>
    <dbReference type="NCBI Taxonomy" id="206335"/>
    <lineage>
        <taxon>Eukaryota</taxon>
        <taxon>Fungi</taxon>
        <taxon>Dikarya</taxon>
        <taxon>Basidiomycota</taxon>
        <taxon>Agaricomycotina</taxon>
        <taxon>Agaricomycetes</taxon>
        <taxon>Agaricomycetidae</taxon>
        <taxon>Agaricales</taxon>
        <taxon>Marasmiineae</taxon>
        <taxon>Omphalotaceae</taxon>
        <taxon>Rhodocollybia</taxon>
    </lineage>
</organism>
<feature type="region of interest" description="Disordered" evidence="1">
    <location>
        <begin position="29"/>
        <end position="71"/>
    </location>
</feature>
<dbReference type="Proteomes" id="UP000772434">
    <property type="component" value="Unassembled WGS sequence"/>
</dbReference>
<reference evidence="2" key="1">
    <citation type="submission" date="2020-11" db="EMBL/GenBank/DDBJ databases">
        <authorList>
            <consortium name="DOE Joint Genome Institute"/>
            <person name="Ahrendt S."/>
            <person name="Riley R."/>
            <person name="Andreopoulos W."/>
            <person name="Labutti K."/>
            <person name="Pangilinan J."/>
            <person name="Ruiz-Duenas F.J."/>
            <person name="Barrasa J.M."/>
            <person name="Sanchez-Garcia M."/>
            <person name="Camarero S."/>
            <person name="Miyauchi S."/>
            <person name="Serrano A."/>
            <person name="Linde D."/>
            <person name="Babiker R."/>
            <person name="Drula E."/>
            <person name="Ayuso-Fernandez I."/>
            <person name="Pacheco R."/>
            <person name="Padilla G."/>
            <person name="Ferreira P."/>
            <person name="Barriuso J."/>
            <person name="Kellner H."/>
            <person name="Castanera R."/>
            <person name="Alfaro M."/>
            <person name="Ramirez L."/>
            <person name="Pisabarro A.G."/>
            <person name="Kuo A."/>
            <person name="Tritt A."/>
            <person name="Lipzen A."/>
            <person name="He G."/>
            <person name="Yan M."/>
            <person name="Ng V."/>
            <person name="Cullen D."/>
            <person name="Martin F."/>
            <person name="Rosso M.-N."/>
            <person name="Henrissat B."/>
            <person name="Hibbett D."/>
            <person name="Martinez A.T."/>
            <person name="Grigoriev I.V."/>
        </authorList>
    </citation>
    <scope>NUCLEOTIDE SEQUENCE</scope>
    <source>
        <strain evidence="2">AH 40177</strain>
    </source>
</reference>
<sequence>MLPHPASMLDKQYYPPEYLTQNVNSLPWTQSQDHMRPRGPAFENPYYAHMPMSNPPHANPYSSQPYGSSNS</sequence>
<dbReference type="AlphaFoldDB" id="A0A9P5UE74"/>
<evidence type="ECO:0000313" key="2">
    <source>
        <dbReference type="EMBL" id="KAF9075932.1"/>
    </source>
</evidence>
<feature type="compositionally biased region" description="Polar residues" evidence="1">
    <location>
        <begin position="60"/>
        <end position="71"/>
    </location>
</feature>
<comment type="caution">
    <text evidence="2">The sequence shown here is derived from an EMBL/GenBank/DDBJ whole genome shotgun (WGS) entry which is preliminary data.</text>
</comment>
<keyword evidence="3" id="KW-1185">Reference proteome</keyword>
<accession>A0A9P5UE74</accession>
<gene>
    <name evidence="2" type="ORF">BDP27DRAFT_1314751</name>
</gene>
<protein>
    <submittedName>
        <fullName evidence="2">Uncharacterized protein</fullName>
    </submittedName>
</protein>
<evidence type="ECO:0000256" key="1">
    <source>
        <dbReference type="SAM" id="MobiDB-lite"/>
    </source>
</evidence>
<proteinExistence type="predicted"/>